<evidence type="ECO:0000256" key="9">
    <source>
        <dbReference type="ARBA" id="ARBA00022679"/>
    </source>
</evidence>
<comment type="catalytic activity">
    <reaction evidence="18">
        <text>ATP + H2O = ADP + phosphate + H(+)</text>
        <dbReference type="Rhea" id="RHEA:13065"/>
        <dbReference type="ChEBI" id="CHEBI:15377"/>
        <dbReference type="ChEBI" id="CHEBI:15378"/>
        <dbReference type="ChEBI" id="CHEBI:30616"/>
        <dbReference type="ChEBI" id="CHEBI:43474"/>
        <dbReference type="ChEBI" id="CHEBI:456216"/>
    </reaction>
</comment>
<evidence type="ECO:0000256" key="23">
    <source>
        <dbReference type="PIRSR" id="PIRSR038147-2"/>
    </source>
</evidence>
<dbReference type="InterPro" id="IPR017407">
    <property type="entry name" value="Ser/Thr_kinase_Rio1"/>
</dbReference>
<keyword evidence="12 21" id="KW-0418">Kinase</keyword>
<evidence type="ECO:0000256" key="21">
    <source>
        <dbReference type="PIRNR" id="PIRNR038147"/>
    </source>
</evidence>
<dbReference type="SUPFAM" id="SSF56112">
    <property type="entry name" value="Protein kinase-like (PK-like)"/>
    <property type="match status" value="1"/>
</dbReference>
<feature type="region of interest" description="Disordered" evidence="25">
    <location>
        <begin position="114"/>
        <end position="163"/>
    </location>
</feature>
<evidence type="ECO:0000313" key="28">
    <source>
        <dbReference type="Proteomes" id="UP000299102"/>
    </source>
</evidence>
<comment type="subcellular location">
    <subcellularLocation>
        <location evidence="2">Cytoplasm</location>
    </subcellularLocation>
</comment>
<evidence type="ECO:0000256" key="8">
    <source>
        <dbReference type="ARBA" id="ARBA00022527"/>
    </source>
</evidence>
<dbReference type="Gene3D" id="3.30.200.20">
    <property type="entry name" value="Phosphorylase Kinase, domain 1"/>
    <property type="match status" value="1"/>
</dbReference>
<evidence type="ECO:0000256" key="16">
    <source>
        <dbReference type="ARBA" id="ARBA00047899"/>
    </source>
</evidence>
<feature type="binding site" evidence="24">
    <location>
        <position position="389"/>
    </location>
    <ligand>
        <name>Mg(2+)</name>
        <dbReference type="ChEBI" id="CHEBI:18420"/>
    </ligand>
</feature>
<evidence type="ECO:0000256" key="19">
    <source>
        <dbReference type="ARBA" id="ARBA00057025"/>
    </source>
</evidence>
<evidence type="ECO:0000256" key="14">
    <source>
        <dbReference type="ARBA" id="ARBA00022840"/>
    </source>
</evidence>
<evidence type="ECO:0000256" key="10">
    <source>
        <dbReference type="ARBA" id="ARBA00022723"/>
    </source>
</evidence>
<keyword evidence="14 21" id="KW-0067">ATP-binding</keyword>
<evidence type="ECO:0000256" key="25">
    <source>
        <dbReference type="SAM" id="MobiDB-lite"/>
    </source>
</evidence>
<evidence type="ECO:0000256" key="11">
    <source>
        <dbReference type="ARBA" id="ARBA00022741"/>
    </source>
</evidence>
<dbReference type="InterPro" id="IPR011009">
    <property type="entry name" value="Kinase-like_dom_sf"/>
</dbReference>
<proteinExistence type="inferred from homology"/>
<dbReference type="GO" id="GO:0005524">
    <property type="term" value="F:ATP binding"/>
    <property type="evidence" value="ECO:0007669"/>
    <property type="project" value="UniProtKB-KW"/>
</dbReference>
<dbReference type="OrthoDB" id="205248at2759"/>
<dbReference type="PANTHER" id="PTHR45723">
    <property type="entry name" value="SERINE/THREONINE-PROTEIN KINASE RIO1"/>
    <property type="match status" value="1"/>
</dbReference>
<dbReference type="InterPro" id="IPR000687">
    <property type="entry name" value="RIO_kinase"/>
</dbReference>
<keyword evidence="28" id="KW-1185">Reference proteome</keyword>
<feature type="domain" description="RIO kinase" evidence="26">
    <location>
        <begin position="211"/>
        <end position="447"/>
    </location>
</feature>
<keyword evidence="9 21" id="KW-0808">Transferase</keyword>
<dbReference type="Proteomes" id="UP000299102">
    <property type="component" value="Unassembled WGS sequence"/>
</dbReference>
<dbReference type="InterPro" id="IPR018934">
    <property type="entry name" value="RIO_dom"/>
</dbReference>
<comment type="cofactor">
    <cofactor evidence="1 24">
        <name>Mg(2+)</name>
        <dbReference type="ChEBI" id="CHEBI:18420"/>
    </cofactor>
</comment>
<comment type="similarity">
    <text evidence="3 21">Belongs to the protein kinase superfamily. RIO-type Ser/Thr kinase family.</text>
</comment>
<organism evidence="27 28">
    <name type="scientific">Eumeta variegata</name>
    <name type="common">Bagworm moth</name>
    <name type="synonym">Eumeta japonica</name>
    <dbReference type="NCBI Taxonomy" id="151549"/>
    <lineage>
        <taxon>Eukaryota</taxon>
        <taxon>Metazoa</taxon>
        <taxon>Ecdysozoa</taxon>
        <taxon>Arthropoda</taxon>
        <taxon>Hexapoda</taxon>
        <taxon>Insecta</taxon>
        <taxon>Pterygota</taxon>
        <taxon>Neoptera</taxon>
        <taxon>Endopterygota</taxon>
        <taxon>Lepidoptera</taxon>
        <taxon>Glossata</taxon>
        <taxon>Ditrysia</taxon>
        <taxon>Tineoidea</taxon>
        <taxon>Psychidae</taxon>
        <taxon>Oiketicinae</taxon>
        <taxon>Eumeta</taxon>
    </lineage>
</organism>
<dbReference type="FunFam" id="3.30.200.20:FF:000148">
    <property type="entry name" value="Serine/threonine-protein kinase RIO1"/>
    <property type="match status" value="1"/>
</dbReference>
<comment type="catalytic activity">
    <reaction evidence="17 21">
        <text>L-seryl-[protein] + ATP = O-phospho-L-seryl-[protein] + ADP + H(+)</text>
        <dbReference type="Rhea" id="RHEA:17989"/>
        <dbReference type="Rhea" id="RHEA-COMP:9863"/>
        <dbReference type="Rhea" id="RHEA-COMP:11604"/>
        <dbReference type="ChEBI" id="CHEBI:15378"/>
        <dbReference type="ChEBI" id="CHEBI:29999"/>
        <dbReference type="ChEBI" id="CHEBI:30616"/>
        <dbReference type="ChEBI" id="CHEBI:83421"/>
        <dbReference type="ChEBI" id="CHEBI:456216"/>
        <dbReference type="EC" id="2.7.11.1"/>
    </reaction>
</comment>
<evidence type="ECO:0000256" key="24">
    <source>
        <dbReference type="PIRSR" id="PIRSR038147-3"/>
    </source>
</evidence>
<feature type="binding site" evidence="23">
    <location>
        <position position="338"/>
    </location>
    <ligand>
        <name>ATP</name>
        <dbReference type="ChEBI" id="CHEBI:30616"/>
    </ligand>
</feature>
<dbReference type="AlphaFoldDB" id="A0A4C1YDQ2"/>
<dbReference type="PIRSF" id="PIRSF038147">
    <property type="entry name" value="Ser/Thr_PK_RIO1"/>
    <property type="match status" value="1"/>
</dbReference>
<dbReference type="GO" id="GO:0004674">
    <property type="term" value="F:protein serine/threonine kinase activity"/>
    <property type="evidence" value="ECO:0007669"/>
    <property type="project" value="UniProtKB-KW"/>
</dbReference>
<keyword evidence="15" id="KW-0460">Magnesium</keyword>
<feature type="compositionally biased region" description="Basic residues" evidence="25">
    <location>
        <begin position="592"/>
        <end position="606"/>
    </location>
</feature>
<dbReference type="SMART" id="SM00090">
    <property type="entry name" value="RIO"/>
    <property type="match status" value="1"/>
</dbReference>
<dbReference type="STRING" id="151549.A0A4C1YDQ2"/>
<reference evidence="27 28" key="1">
    <citation type="journal article" date="2019" name="Commun. Biol.">
        <title>The bagworm genome reveals a unique fibroin gene that provides high tensile strength.</title>
        <authorList>
            <person name="Kono N."/>
            <person name="Nakamura H."/>
            <person name="Ohtoshi R."/>
            <person name="Tomita M."/>
            <person name="Numata K."/>
            <person name="Arakawa K."/>
        </authorList>
    </citation>
    <scope>NUCLEOTIDE SEQUENCE [LARGE SCALE GENOMIC DNA]</scope>
</reference>
<dbReference type="InterPro" id="IPR051272">
    <property type="entry name" value="RIO-type_Ser/Thr_kinase"/>
</dbReference>
<dbReference type="GO" id="GO:0016887">
    <property type="term" value="F:ATP hydrolysis activity"/>
    <property type="evidence" value="ECO:0007669"/>
    <property type="project" value="RHEA"/>
</dbReference>
<feature type="compositionally biased region" description="Polar residues" evidence="25">
    <location>
        <begin position="152"/>
        <end position="163"/>
    </location>
</feature>
<evidence type="ECO:0000256" key="13">
    <source>
        <dbReference type="ARBA" id="ARBA00022801"/>
    </source>
</evidence>
<feature type="region of interest" description="Disordered" evidence="25">
    <location>
        <begin position="530"/>
        <end position="612"/>
    </location>
</feature>
<dbReference type="GO" id="GO:0005737">
    <property type="term" value="C:cytoplasm"/>
    <property type="evidence" value="ECO:0007669"/>
    <property type="project" value="UniProtKB-SubCell"/>
</dbReference>
<keyword evidence="10" id="KW-0479">Metal-binding</keyword>
<dbReference type="GO" id="GO:0106310">
    <property type="term" value="F:protein serine kinase activity"/>
    <property type="evidence" value="ECO:0007669"/>
    <property type="project" value="RHEA"/>
</dbReference>
<feature type="active site" description="4-aspartylphosphate intermediate" evidence="22">
    <location>
        <position position="401"/>
    </location>
</feature>
<keyword evidence="8 21" id="KW-0723">Serine/threonine-protein kinase</keyword>
<comment type="catalytic activity">
    <reaction evidence="16 21">
        <text>L-threonyl-[protein] + ATP = O-phospho-L-threonyl-[protein] + ADP + H(+)</text>
        <dbReference type="Rhea" id="RHEA:46608"/>
        <dbReference type="Rhea" id="RHEA-COMP:11060"/>
        <dbReference type="Rhea" id="RHEA-COMP:11605"/>
        <dbReference type="ChEBI" id="CHEBI:15378"/>
        <dbReference type="ChEBI" id="CHEBI:30013"/>
        <dbReference type="ChEBI" id="CHEBI:30616"/>
        <dbReference type="ChEBI" id="CHEBI:61977"/>
        <dbReference type="ChEBI" id="CHEBI:456216"/>
        <dbReference type="EC" id="2.7.11.1"/>
    </reaction>
</comment>
<evidence type="ECO:0000256" key="2">
    <source>
        <dbReference type="ARBA" id="ARBA00004496"/>
    </source>
</evidence>
<keyword evidence="7" id="KW-0690">Ribosome biogenesis</keyword>
<evidence type="ECO:0000313" key="27">
    <source>
        <dbReference type="EMBL" id="GBP74158.1"/>
    </source>
</evidence>
<dbReference type="InterPro" id="IPR018935">
    <property type="entry name" value="RIO_kinase_CS"/>
</dbReference>
<dbReference type="GO" id="GO:0042254">
    <property type="term" value="P:ribosome biogenesis"/>
    <property type="evidence" value="ECO:0007669"/>
    <property type="project" value="UniProtKB-KW"/>
</dbReference>
<evidence type="ECO:0000256" key="3">
    <source>
        <dbReference type="ARBA" id="ARBA00009196"/>
    </source>
</evidence>
<evidence type="ECO:0000256" key="20">
    <source>
        <dbReference type="ARBA" id="ARBA00063876"/>
    </source>
</evidence>
<feature type="binding site" evidence="23">
    <location>
        <position position="268"/>
    </location>
    <ligand>
        <name>ATP</name>
        <dbReference type="ChEBI" id="CHEBI:30616"/>
    </ligand>
</feature>
<keyword evidence="6" id="KW-0963">Cytoplasm</keyword>
<feature type="compositionally biased region" description="Basic and acidic residues" evidence="25">
    <location>
        <begin position="141"/>
        <end position="151"/>
    </location>
</feature>
<dbReference type="EMBL" id="BGZK01001197">
    <property type="protein sequence ID" value="GBP74158.1"/>
    <property type="molecule type" value="Genomic_DNA"/>
</dbReference>
<evidence type="ECO:0000256" key="6">
    <source>
        <dbReference type="ARBA" id="ARBA00022490"/>
    </source>
</evidence>
<evidence type="ECO:0000256" key="17">
    <source>
        <dbReference type="ARBA" id="ARBA00048679"/>
    </source>
</evidence>
<evidence type="ECO:0000256" key="1">
    <source>
        <dbReference type="ARBA" id="ARBA00001946"/>
    </source>
</evidence>
<sequence>MTHCPVPPEPSVRARARNERSLFHSIGRCVRVEERQRPHTTCTWPPPPMTLTTSNNLLDENKISDSGRSEVMVGECEMKGGVSVPNMITSDKNENYEDTLTKKVKSVRFADFPEVQESSDDLDNDSATENYDGQYFSDSDDLSKPNKKKDNLNPQIPSSKITTYQPSEKLFKKYVNKINVDKYEPIISRNTEKFINQNDRKIDNDRIRTKDKHDRATAEQVMDPRTRMILFKLLNRGTISEINGCISTGKEANVYHATSKDGQDYAIKIYKTSILVFKDRDKYVSGEYRFRNGYCRSNPRKMVRTWAEKEMRNLVRMYNANLNVPEPILLRSHVLVMTFMGESGWPSPKLKDVELSTSAARSLYRDCIIMMWKMYNTCKLVHADLSEFNLLYHNGNIVVIDVSQSVEHDHPHALEFLRKDCTNISDFFRKKGVATLTVKELFDFITDPSINEKNLDECLEKLSELVASRDFEQMTAQEQIEEEAFKNVYIPKRLAEVVDFERDINKAKKGETDDLTYKKITGFNSDLTGTINRPDILSDDDVQSESGSDISSAEDEDGEKPSKFINSARPRDESPDSKKARKKAVKQEKAEKRKTKVKKHVKKKRDKAMGRK</sequence>
<evidence type="ECO:0000259" key="26">
    <source>
        <dbReference type="SMART" id="SM00090"/>
    </source>
</evidence>
<dbReference type="CDD" id="cd05147">
    <property type="entry name" value="RIO1_euk"/>
    <property type="match status" value="1"/>
</dbReference>
<dbReference type="Pfam" id="PF01163">
    <property type="entry name" value="RIO1"/>
    <property type="match status" value="1"/>
</dbReference>
<gene>
    <name evidence="27" type="ORF">EVAR_53348_1</name>
</gene>
<comment type="subunit">
    <text evidence="20">Associates with the precursor of the 40S ribosome subunit. Interacts (via its N-terminus) with PRMT5 (via its N-terminus). Interacts with WDR77. Found in a PRMT5 complex composed of PRMT5, WDR77 and RIOK1. Interacts (via its C-terminus) with NCL; this interaction targets NCL for PRTM5 methylation.</text>
</comment>
<evidence type="ECO:0000256" key="15">
    <source>
        <dbReference type="ARBA" id="ARBA00022842"/>
    </source>
</evidence>
<name>A0A4C1YDQ2_EUMVA</name>
<dbReference type="GO" id="GO:0046872">
    <property type="term" value="F:metal ion binding"/>
    <property type="evidence" value="ECO:0007669"/>
    <property type="project" value="UniProtKB-KW"/>
</dbReference>
<comment type="function">
    <text evidence="19">Involved in the final steps of cytoplasmic maturation of the 40S ribosomal subunit. Involved in processing of 18S-E pre-rRNA to the mature 18S rRNA. Required for the recycling of NOB1 and PNO1 from the late 40S precursor. The association with the very late 40S subunit intermediate may involve a translation-like checkpoint point cycle preceeding the binding to the 60S ribosomal subunit. Despite the protein kinase domain is proposed to act predominantly as an ATPase. The catalytic activity regulates its dynamic association with the 40S subunit. In addition to its role in ribosomal biogenesis acts as an adapter protein by recruiting NCL/nucleolin the to PRMT5 complex for its symmetrical methylation.</text>
</comment>
<dbReference type="PROSITE" id="PS01245">
    <property type="entry name" value="RIO1"/>
    <property type="match status" value="1"/>
</dbReference>
<evidence type="ECO:0000256" key="5">
    <source>
        <dbReference type="ARBA" id="ARBA00016038"/>
    </source>
</evidence>
<dbReference type="EC" id="2.7.11.1" evidence="4 21"/>
<keyword evidence="11 21" id="KW-0547">Nucleotide-binding</keyword>
<evidence type="ECO:0000256" key="18">
    <source>
        <dbReference type="ARBA" id="ARBA00049360"/>
    </source>
</evidence>
<feature type="binding site" evidence="24">
    <location>
        <position position="401"/>
    </location>
    <ligand>
        <name>Mg(2+)</name>
        <dbReference type="ChEBI" id="CHEBI:18420"/>
    </ligand>
</feature>
<feature type="active site" description="Proton acceptor" evidence="22">
    <location>
        <position position="384"/>
    </location>
</feature>
<evidence type="ECO:0000256" key="22">
    <source>
        <dbReference type="PIRSR" id="PIRSR038147-1"/>
    </source>
</evidence>
<keyword evidence="13" id="KW-0378">Hydrolase</keyword>
<comment type="caution">
    <text evidence="27">The sequence shown here is derived from an EMBL/GenBank/DDBJ whole genome shotgun (WGS) entry which is preliminary data.</text>
</comment>
<dbReference type="FunFam" id="1.10.510.10:FF:000232">
    <property type="entry name" value="Serine/threonine-protein kinase RIO1"/>
    <property type="match status" value="1"/>
</dbReference>
<accession>A0A4C1YDQ2</accession>
<evidence type="ECO:0000256" key="12">
    <source>
        <dbReference type="ARBA" id="ARBA00022777"/>
    </source>
</evidence>
<feature type="compositionally biased region" description="Basic and acidic residues" evidence="25">
    <location>
        <begin position="569"/>
        <end position="578"/>
    </location>
</feature>
<evidence type="ECO:0000256" key="7">
    <source>
        <dbReference type="ARBA" id="ARBA00022517"/>
    </source>
</evidence>
<evidence type="ECO:0000256" key="4">
    <source>
        <dbReference type="ARBA" id="ARBA00012513"/>
    </source>
</evidence>
<dbReference type="Gene3D" id="1.10.510.10">
    <property type="entry name" value="Transferase(Phosphotransferase) domain 1"/>
    <property type="match status" value="1"/>
</dbReference>
<feature type="compositionally biased region" description="Acidic residues" evidence="25">
    <location>
        <begin position="117"/>
        <end position="126"/>
    </location>
</feature>
<protein>
    <recommendedName>
        <fullName evidence="5 21">Serine/threonine-protein kinase RIO1</fullName>
        <ecNumber evidence="4 21">2.7.11.1</ecNumber>
    </recommendedName>
</protein>